<keyword evidence="2" id="KW-0732">Signal</keyword>
<keyword evidence="4" id="KW-1185">Reference proteome</keyword>
<feature type="chain" id="PRO_5046931900" evidence="2">
    <location>
        <begin position="20"/>
        <end position="275"/>
    </location>
</feature>
<evidence type="ECO:0000313" key="3">
    <source>
        <dbReference type="EMBL" id="KAK8016632.1"/>
    </source>
</evidence>
<organism evidence="3 4">
    <name type="scientific">Apiospora rasikravindrae</name>
    <dbReference type="NCBI Taxonomy" id="990691"/>
    <lineage>
        <taxon>Eukaryota</taxon>
        <taxon>Fungi</taxon>
        <taxon>Dikarya</taxon>
        <taxon>Ascomycota</taxon>
        <taxon>Pezizomycotina</taxon>
        <taxon>Sordariomycetes</taxon>
        <taxon>Xylariomycetidae</taxon>
        <taxon>Amphisphaeriales</taxon>
        <taxon>Apiosporaceae</taxon>
        <taxon>Apiospora</taxon>
    </lineage>
</organism>
<evidence type="ECO:0000256" key="2">
    <source>
        <dbReference type="SAM" id="SignalP"/>
    </source>
</evidence>
<sequence>MGLLQLIVPLLLLTPYAISERLPDCDHDKTSIHKQRSSGVSICSIAQAVVTNNNLDQIQDDGDRKKTFVNKTVDQLLAAYKPYNALVYSDEASGGNTKNSVFQHRNGGHAEGKDFTLPLSEEGRTYRYHVWVFAAGTFSPGGDHRVAGGRGEGEEWGYGGCVEQNSRGGDVEFCNRAAQQQQPQSSSGTRTGARTTASSSETEQPSTAVMQQSTDETATVVSTTLDSPSATTTKLDPTTAIVQTPGSTTSVSGAMARPSVAAAVACVFGLLVLCL</sequence>
<feature type="compositionally biased region" description="Polar residues" evidence="1">
    <location>
        <begin position="204"/>
        <end position="252"/>
    </location>
</feature>
<feature type="compositionally biased region" description="Low complexity" evidence="1">
    <location>
        <begin position="179"/>
        <end position="203"/>
    </location>
</feature>
<dbReference type="EMBL" id="JAQQWK010000014">
    <property type="protein sequence ID" value="KAK8016632.1"/>
    <property type="molecule type" value="Genomic_DNA"/>
</dbReference>
<feature type="region of interest" description="Disordered" evidence="1">
    <location>
        <begin position="177"/>
        <end position="253"/>
    </location>
</feature>
<proteinExistence type="predicted"/>
<feature type="signal peptide" evidence="2">
    <location>
        <begin position="1"/>
        <end position="19"/>
    </location>
</feature>
<evidence type="ECO:0000313" key="4">
    <source>
        <dbReference type="Proteomes" id="UP001444661"/>
    </source>
</evidence>
<protein>
    <submittedName>
        <fullName evidence="3">Uncharacterized protein</fullName>
    </submittedName>
</protein>
<comment type="caution">
    <text evidence="3">The sequence shown here is derived from an EMBL/GenBank/DDBJ whole genome shotgun (WGS) entry which is preliminary data.</text>
</comment>
<accession>A0ABR1RP57</accession>
<evidence type="ECO:0000256" key="1">
    <source>
        <dbReference type="SAM" id="MobiDB-lite"/>
    </source>
</evidence>
<reference evidence="3 4" key="1">
    <citation type="submission" date="2023-01" db="EMBL/GenBank/DDBJ databases">
        <title>Analysis of 21 Apiospora genomes using comparative genomics revels a genus with tremendous synthesis potential of carbohydrate active enzymes and secondary metabolites.</title>
        <authorList>
            <person name="Sorensen T."/>
        </authorList>
    </citation>
    <scope>NUCLEOTIDE SEQUENCE [LARGE SCALE GENOMIC DNA]</scope>
    <source>
        <strain evidence="3 4">CBS 33761</strain>
    </source>
</reference>
<name>A0ABR1RP57_9PEZI</name>
<gene>
    <name evidence="3" type="ORF">PG993_014821</name>
</gene>
<dbReference type="Proteomes" id="UP001444661">
    <property type="component" value="Unassembled WGS sequence"/>
</dbReference>